<comment type="similarity">
    <text evidence="2 7 8">Belongs to the chorismate synthase family.</text>
</comment>
<evidence type="ECO:0000256" key="8">
    <source>
        <dbReference type="RuleBase" id="RU000605"/>
    </source>
</evidence>
<keyword evidence="6 7" id="KW-0456">Lyase</keyword>
<dbReference type="GO" id="GO:0008652">
    <property type="term" value="P:amino acid biosynthetic process"/>
    <property type="evidence" value="ECO:0007669"/>
    <property type="project" value="UniProtKB-KW"/>
</dbReference>
<dbReference type="SUPFAM" id="SSF103263">
    <property type="entry name" value="Chorismate synthase, AroC"/>
    <property type="match status" value="1"/>
</dbReference>
<feature type="binding site" evidence="7">
    <location>
        <position position="98"/>
    </location>
    <ligand>
        <name>NADP(+)</name>
        <dbReference type="ChEBI" id="CHEBI:58349"/>
    </ligand>
</feature>
<dbReference type="GO" id="GO:0005829">
    <property type="term" value="C:cytosol"/>
    <property type="evidence" value="ECO:0007669"/>
    <property type="project" value="TreeGrafter"/>
</dbReference>
<dbReference type="Gene3D" id="3.60.150.10">
    <property type="entry name" value="Chorismate synthase AroC"/>
    <property type="match status" value="1"/>
</dbReference>
<dbReference type="GO" id="GO:0010181">
    <property type="term" value="F:FMN binding"/>
    <property type="evidence" value="ECO:0007669"/>
    <property type="project" value="TreeGrafter"/>
</dbReference>
<evidence type="ECO:0000256" key="5">
    <source>
        <dbReference type="ARBA" id="ARBA00023141"/>
    </source>
</evidence>
<dbReference type="FunFam" id="3.60.150.10:FF:000003">
    <property type="entry name" value="Chorismate synthase"/>
    <property type="match status" value="1"/>
</dbReference>
<comment type="catalytic activity">
    <reaction evidence="7 8">
        <text>5-O-(1-carboxyvinyl)-3-phosphoshikimate = chorismate + phosphate</text>
        <dbReference type="Rhea" id="RHEA:21020"/>
        <dbReference type="ChEBI" id="CHEBI:29748"/>
        <dbReference type="ChEBI" id="CHEBI:43474"/>
        <dbReference type="ChEBI" id="CHEBI:57701"/>
        <dbReference type="EC" id="4.2.3.5"/>
    </reaction>
</comment>
<reference evidence="9 10" key="2">
    <citation type="journal article" date="2016" name="Genome Biol. Evol.">
        <title>Extensive mobilome-driven genome diversification in mouse gut-associated Bacteroides vulgatus mpk.</title>
        <authorList>
            <person name="Lange A."/>
            <person name="Beier S."/>
            <person name="Steimle A."/>
            <person name="Autenrieth I.B."/>
            <person name="Huson D.H."/>
            <person name="Frick J.S."/>
        </authorList>
    </citation>
    <scope>NUCLEOTIDE SEQUENCE [LARGE SCALE GENOMIC DNA]</scope>
    <source>
        <strain evidence="10">mpk</strain>
    </source>
</reference>
<dbReference type="Pfam" id="PF01264">
    <property type="entry name" value="Chorismate_synt"/>
    <property type="match status" value="1"/>
</dbReference>
<evidence type="ECO:0000313" key="10">
    <source>
        <dbReference type="Proteomes" id="UP000061587"/>
    </source>
</evidence>
<evidence type="ECO:0000256" key="3">
    <source>
        <dbReference type="ARBA" id="ARBA00013036"/>
    </source>
</evidence>
<feature type="binding site" evidence="7">
    <location>
        <position position="335"/>
    </location>
    <ligand>
        <name>FMN</name>
        <dbReference type="ChEBI" id="CHEBI:58210"/>
    </ligand>
</feature>
<dbReference type="PROSITE" id="PS00787">
    <property type="entry name" value="CHORISMATE_SYNTHASE_1"/>
    <property type="match status" value="1"/>
</dbReference>
<evidence type="ECO:0000313" key="9">
    <source>
        <dbReference type="EMBL" id="ALK84765.1"/>
    </source>
</evidence>
<keyword evidence="7" id="KW-0288">FMN</keyword>
<dbReference type="PATRIC" id="fig|821.40.peg.2588"/>
<evidence type="ECO:0000256" key="7">
    <source>
        <dbReference type="HAMAP-Rule" id="MF_00300"/>
    </source>
</evidence>
<dbReference type="AlphaFoldDB" id="A0A0P0M2J1"/>
<comment type="cofactor">
    <cofactor evidence="7 8">
        <name>FMNH2</name>
        <dbReference type="ChEBI" id="CHEBI:57618"/>
    </cofactor>
    <text evidence="7 8">Reduced FMN (FMNH(2)).</text>
</comment>
<dbReference type="NCBIfam" id="NF003793">
    <property type="entry name" value="PRK05382.1"/>
    <property type="match status" value="1"/>
</dbReference>
<dbReference type="HAMAP" id="MF_00300">
    <property type="entry name" value="Chorismate_synth"/>
    <property type="match status" value="1"/>
</dbReference>
<dbReference type="UniPathway" id="UPA00053">
    <property type="reaction ID" value="UER00090"/>
</dbReference>
<dbReference type="Proteomes" id="UP000061587">
    <property type="component" value="Chromosome"/>
</dbReference>
<keyword evidence="7" id="KW-0285">Flavoprotein</keyword>
<name>A0A0P0M2J1_PHOVU</name>
<protein>
    <recommendedName>
        <fullName evidence="3 7">Chorismate synthase</fullName>
        <shortName evidence="7">CS</shortName>
        <ecNumber evidence="3 7">4.2.3.5</ecNumber>
    </recommendedName>
    <alternativeName>
        <fullName evidence="7">5-enolpyruvylshikimate-3-phosphate phospholyase</fullName>
    </alternativeName>
</protein>
<dbReference type="NCBIfam" id="TIGR00033">
    <property type="entry name" value="aroC"/>
    <property type="match status" value="1"/>
</dbReference>
<feature type="binding site" evidence="7">
    <location>
        <begin position="350"/>
        <end position="354"/>
    </location>
    <ligand>
        <name>FMN</name>
        <dbReference type="ChEBI" id="CHEBI:58210"/>
    </ligand>
</feature>
<comment type="pathway">
    <text evidence="1 7 8">Metabolic intermediate biosynthesis; chorismate biosynthesis; chorismate from D-erythrose 4-phosphate and phosphoenolpyruvate: step 7/7.</text>
</comment>
<dbReference type="GO" id="GO:0004107">
    <property type="term" value="F:chorismate synthase activity"/>
    <property type="evidence" value="ECO:0007669"/>
    <property type="project" value="UniProtKB-UniRule"/>
</dbReference>
<comment type="caution">
    <text evidence="7">Lacks conserved residue(s) required for the propagation of feature annotation.</text>
</comment>
<dbReference type="InterPro" id="IPR035904">
    <property type="entry name" value="Chorismate_synth_AroC_sf"/>
</dbReference>
<feature type="binding site" evidence="7">
    <location>
        <position position="376"/>
    </location>
    <ligand>
        <name>FMN</name>
        <dbReference type="ChEBI" id="CHEBI:58210"/>
    </ligand>
</feature>
<evidence type="ECO:0000256" key="2">
    <source>
        <dbReference type="ARBA" id="ARBA00008014"/>
    </source>
</evidence>
<dbReference type="EMBL" id="CP013020">
    <property type="protein sequence ID" value="ALK84765.1"/>
    <property type="molecule type" value="Genomic_DNA"/>
</dbReference>
<comment type="function">
    <text evidence="7">Catalyzes the anti-1,4-elimination of the C-3 phosphate and the C-6 proR hydrogen from 5-enolpyruvylshikimate-3-phosphate (EPSP) to yield chorismate, which is the branch point compound that serves as the starting substrate for the three terminal pathways of aromatic amino acid biosynthesis. This reaction introduces a second double bond into the aromatic ring system.</text>
</comment>
<organism evidence="9 10">
    <name type="scientific">Phocaeicola vulgatus</name>
    <name type="common">Bacteroides vulgatus</name>
    <dbReference type="NCBI Taxonomy" id="821"/>
    <lineage>
        <taxon>Bacteria</taxon>
        <taxon>Pseudomonadati</taxon>
        <taxon>Bacteroidota</taxon>
        <taxon>Bacteroidia</taxon>
        <taxon>Bacteroidales</taxon>
        <taxon>Bacteroidaceae</taxon>
        <taxon>Phocaeicola</taxon>
    </lineage>
</organism>
<dbReference type="PANTHER" id="PTHR21085:SF0">
    <property type="entry name" value="CHORISMATE SYNTHASE"/>
    <property type="match status" value="1"/>
</dbReference>
<dbReference type="PANTHER" id="PTHR21085">
    <property type="entry name" value="CHORISMATE SYNTHASE"/>
    <property type="match status" value="1"/>
</dbReference>
<reference evidence="10" key="1">
    <citation type="submission" date="2015-10" db="EMBL/GenBank/DDBJ databases">
        <title>Extensive mobilome-driven genome diversification in gut-associated Bacteroides vulgatus mpk.</title>
        <authorList>
            <person name="Beier S."/>
            <person name="Lange A."/>
            <person name="Huson D.H."/>
            <person name="Frick J.-S."/>
            <person name="Autenrieth I.B."/>
        </authorList>
    </citation>
    <scope>NUCLEOTIDE SEQUENCE [LARGE SCALE GENOMIC DNA]</scope>
    <source>
        <strain evidence="10">mpk</strain>
    </source>
</reference>
<dbReference type="InterPro" id="IPR000453">
    <property type="entry name" value="Chorismate_synth"/>
</dbReference>
<dbReference type="CDD" id="cd07304">
    <property type="entry name" value="Chorismate_synthase"/>
    <property type="match status" value="1"/>
</dbReference>
<evidence type="ECO:0000256" key="1">
    <source>
        <dbReference type="ARBA" id="ARBA00005044"/>
    </source>
</evidence>
<sequence length="409" mass="45049">MNFTVFLIPNCKIHTIRTPFLSILLIFQQQSSILSLKSLSLRKETFKTTSNMFNSFGNIFRLTSFGESHGPGVGGVIDGFPAGIKIDMDFVQQELNRRRPGQSLLTTSRKEPDTVEFLSGIFEGKSTGCPIGFVVWNKNQHSNDYENIKNLFRPSHADYTYMQKYGIRDYRGGGRSSARETISRVVAGALAKLALKQLGISVTAYTSQVGPVKLDKDYKSYNLDLIETNDVRCPDPEKAKEMAELIWKIKGEGDTIGGVVSCVIKGCPIGLGQPVFGKLHAALGNAMLSINAVKGFSYGQGFDSMELKGSEQNDVFYNNNGRVETKSNYSGGIQGGISNGQDIYFRVAFKPVATILMEQHTVNINGTDTTMKAKGRHDACVLPRAVPIVEAMAAMTILDYYLIDRTTQL</sequence>
<proteinExistence type="inferred from homology"/>
<dbReference type="PROSITE" id="PS00788">
    <property type="entry name" value="CHORISMATE_SYNTHASE_2"/>
    <property type="match status" value="1"/>
</dbReference>
<dbReference type="EC" id="4.2.3.5" evidence="3 7"/>
<keyword evidence="4 7" id="KW-0028">Amino-acid biosynthesis</keyword>
<keyword evidence="7" id="KW-0274">FAD</keyword>
<keyword evidence="5 7" id="KW-0057">Aromatic amino acid biosynthesis</keyword>
<keyword evidence="7" id="KW-0521">NADP</keyword>
<evidence type="ECO:0000256" key="6">
    <source>
        <dbReference type="ARBA" id="ARBA00023239"/>
    </source>
</evidence>
<dbReference type="PIRSF" id="PIRSF001456">
    <property type="entry name" value="Chorismate_synth"/>
    <property type="match status" value="1"/>
</dbReference>
<dbReference type="GO" id="GO:0009073">
    <property type="term" value="P:aromatic amino acid family biosynthetic process"/>
    <property type="evidence" value="ECO:0007669"/>
    <property type="project" value="UniProtKB-KW"/>
</dbReference>
<evidence type="ECO:0000256" key="4">
    <source>
        <dbReference type="ARBA" id="ARBA00022605"/>
    </source>
</evidence>
<feature type="binding site" evidence="7">
    <location>
        <begin position="291"/>
        <end position="292"/>
    </location>
    <ligand>
        <name>FMN</name>
        <dbReference type="ChEBI" id="CHEBI:58210"/>
    </ligand>
</feature>
<comment type="subunit">
    <text evidence="7">Homotetramer.</text>
</comment>
<feature type="binding site" evidence="7">
    <location>
        <begin position="175"/>
        <end position="177"/>
    </location>
    <ligand>
        <name>FMN</name>
        <dbReference type="ChEBI" id="CHEBI:58210"/>
    </ligand>
</feature>
<dbReference type="InterPro" id="IPR020541">
    <property type="entry name" value="Chorismate_synthase_CS"/>
</dbReference>
<dbReference type="GO" id="GO:0009423">
    <property type="term" value="P:chorismate biosynthetic process"/>
    <property type="evidence" value="ECO:0007669"/>
    <property type="project" value="UniProtKB-UniRule"/>
</dbReference>
<accession>A0A0P0M2J1</accession>
<gene>
    <name evidence="7" type="primary">aroC</name>
    <name evidence="9" type="ORF">BvMPK_2165</name>
</gene>